<protein>
    <submittedName>
        <fullName evidence="2">Uncharacterized protein</fullName>
    </submittedName>
</protein>
<keyword evidence="3" id="KW-1185">Reference proteome</keyword>
<gene>
    <name evidence="2" type="ORF">MC7420_3047</name>
</gene>
<evidence type="ECO:0000313" key="2">
    <source>
        <dbReference type="EMBL" id="EDX77723.1"/>
    </source>
</evidence>
<keyword evidence="1" id="KW-0812">Transmembrane</keyword>
<keyword evidence="1" id="KW-0472">Membrane</keyword>
<evidence type="ECO:0000313" key="3">
    <source>
        <dbReference type="Proteomes" id="UP000003835"/>
    </source>
</evidence>
<feature type="transmembrane region" description="Helical" evidence="1">
    <location>
        <begin position="6"/>
        <end position="27"/>
    </location>
</feature>
<dbReference type="AlphaFoldDB" id="B4VK02"/>
<organism evidence="2 3">
    <name type="scientific">Coleofasciculus chthonoplastes PCC 7420</name>
    <dbReference type="NCBI Taxonomy" id="118168"/>
    <lineage>
        <taxon>Bacteria</taxon>
        <taxon>Bacillati</taxon>
        <taxon>Cyanobacteriota</taxon>
        <taxon>Cyanophyceae</taxon>
        <taxon>Coleofasciculales</taxon>
        <taxon>Coleofasciculaceae</taxon>
        <taxon>Coleofasciculus</taxon>
    </lineage>
</organism>
<proteinExistence type="predicted"/>
<reference evidence="2 3" key="1">
    <citation type="submission" date="2008-07" db="EMBL/GenBank/DDBJ databases">
        <authorList>
            <person name="Tandeau de Marsac N."/>
            <person name="Ferriera S."/>
            <person name="Johnson J."/>
            <person name="Kravitz S."/>
            <person name="Beeson K."/>
            <person name="Sutton G."/>
            <person name="Rogers Y.-H."/>
            <person name="Friedman R."/>
            <person name="Frazier M."/>
            <person name="Venter J.C."/>
        </authorList>
    </citation>
    <scope>NUCLEOTIDE SEQUENCE [LARGE SCALE GENOMIC DNA]</scope>
    <source>
        <strain evidence="2 3">PCC 7420</strain>
    </source>
</reference>
<dbReference type="Proteomes" id="UP000003835">
    <property type="component" value="Unassembled WGS sequence"/>
</dbReference>
<accession>B4VK02</accession>
<sequence>MNSKRIIFSSIITGIAGVILGIGVAEINHADQRPNAMSQYATIGGVMGLAVGAGQQALRELEQVSEES</sequence>
<dbReference type="EMBL" id="DS989843">
    <property type="protein sequence ID" value="EDX77723.1"/>
    <property type="molecule type" value="Genomic_DNA"/>
</dbReference>
<dbReference type="HOGENOM" id="CLU_181367_1_0_3"/>
<dbReference type="RefSeq" id="WP_006098984.1">
    <property type="nucleotide sequence ID" value="NZ_DS989843.1"/>
</dbReference>
<evidence type="ECO:0000256" key="1">
    <source>
        <dbReference type="SAM" id="Phobius"/>
    </source>
</evidence>
<keyword evidence="1" id="KW-1133">Transmembrane helix</keyword>
<name>B4VK02_9CYAN</name>